<evidence type="ECO:0000256" key="4">
    <source>
        <dbReference type="ARBA" id="ARBA00023125"/>
    </source>
</evidence>
<evidence type="ECO:0000259" key="6">
    <source>
        <dbReference type="PROSITE" id="PS50950"/>
    </source>
</evidence>
<dbReference type="GO" id="GO:0003677">
    <property type="term" value="F:DNA binding"/>
    <property type="evidence" value="ECO:0007669"/>
    <property type="project" value="UniProtKB-UniRule"/>
</dbReference>
<feature type="non-terminal residue" evidence="7">
    <location>
        <position position="1"/>
    </location>
</feature>
<keyword evidence="1" id="KW-0479">Metal-binding</keyword>
<keyword evidence="4 5" id="KW-0238">DNA-binding</keyword>
<dbReference type="InterPro" id="IPR038441">
    <property type="entry name" value="THAP_Znf_sf"/>
</dbReference>
<evidence type="ECO:0000256" key="5">
    <source>
        <dbReference type="PROSITE-ProRule" id="PRU00309"/>
    </source>
</evidence>
<evidence type="ECO:0000256" key="3">
    <source>
        <dbReference type="ARBA" id="ARBA00022833"/>
    </source>
</evidence>
<dbReference type="SUPFAM" id="SSF57716">
    <property type="entry name" value="Glucocorticoid receptor-like (DNA-binding domain)"/>
    <property type="match status" value="2"/>
</dbReference>
<name>A0AAN5CU95_9BILA</name>
<protein>
    <recommendedName>
        <fullName evidence="6">THAP-type domain-containing protein</fullName>
    </recommendedName>
</protein>
<dbReference type="AlphaFoldDB" id="A0AAN5CU95"/>
<evidence type="ECO:0000256" key="1">
    <source>
        <dbReference type="ARBA" id="ARBA00022723"/>
    </source>
</evidence>
<keyword evidence="8" id="KW-1185">Reference proteome</keyword>
<reference evidence="8" key="1">
    <citation type="submission" date="2022-10" db="EMBL/GenBank/DDBJ databases">
        <title>Genome assembly of Pristionchus species.</title>
        <authorList>
            <person name="Yoshida K."/>
            <person name="Sommer R.J."/>
        </authorList>
    </citation>
    <scope>NUCLEOTIDE SEQUENCE [LARGE SCALE GENOMIC DNA]</scope>
    <source>
        <strain evidence="8">RS5460</strain>
    </source>
</reference>
<dbReference type="InterPro" id="IPR006612">
    <property type="entry name" value="THAP_Znf"/>
</dbReference>
<evidence type="ECO:0000256" key="2">
    <source>
        <dbReference type="ARBA" id="ARBA00022771"/>
    </source>
</evidence>
<sequence length="275" mass="31166">NLFQINRLKCIVCHQQQNRNAMHGFTTDSARRKMWVEAVRSTTEGRRALMLLLSTRNTPYLCASHFSPSDYKETSKRCLRRFAAIPRFDGVMTSGEPLDPIGGAQPMKGMPECPPPPPKSHCSDFTLKVPTPGRNSALLTSRAVKLQKCVVCNQLGNREKMYQFTTNCVKLLSWVNAVRSTAEERISLLKVVNNKAFISFLCPSHFSPSDYIQCANRSILRPDAIPFFDVSDKKILLIMEDAPLFDPIELDKIKKELADIKEEPIDDFVDTKQEQ</sequence>
<evidence type="ECO:0000313" key="8">
    <source>
        <dbReference type="Proteomes" id="UP001328107"/>
    </source>
</evidence>
<gene>
    <name evidence="7" type="ORF">PMAYCL1PPCAC_20810</name>
</gene>
<organism evidence="7 8">
    <name type="scientific">Pristionchus mayeri</name>
    <dbReference type="NCBI Taxonomy" id="1317129"/>
    <lineage>
        <taxon>Eukaryota</taxon>
        <taxon>Metazoa</taxon>
        <taxon>Ecdysozoa</taxon>
        <taxon>Nematoda</taxon>
        <taxon>Chromadorea</taxon>
        <taxon>Rhabditida</taxon>
        <taxon>Rhabditina</taxon>
        <taxon>Diplogasteromorpha</taxon>
        <taxon>Diplogasteroidea</taxon>
        <taxon>Neodiplogasteridae</taxon>
        <taxon>Pristionchus</taxon>
    </lineage>
</organism>
<comment type="caution">
    <text evidence="7">The sequence shown here is derived from an EMBL/GenBank/DDBJ whole genome shotgun (WGS) entry which is preliminary data.</text>
</comment>
<dbReference type="Pfam" id="PF05485">
    <property type="entry name" value="THAP"/>
    <property type="match status" value="1"/>
</dbReference>
<accession>A0AAN5CU95</accession>
<dbReference type="SMART" id="SM00980">
    <property type="entry name" value="THAP"/>
    <property type="match status" value="2"/>
</dbReference>
<evidence type="ECO:0000313" key="7">
    <source>
        <dbReference type="EMBL" id="GMR50615.1"/>
    </source>
</evidence>
<dbReference type="Gene3D" id="6.20.210.20">
    <property type="entry name" value="THAP domain"/>
    <property type="match status" value="1"/>
</dbReference>
<dbReference type="EMBL" id="BTRK01000004">
    <property type="protein sequence ID" value="GMR50615.1"/>
    <property type="molecule type" value="Genomic_DNA"/>
</dbReference>
<dbReference type="GO" id="GO:0008270">
    <property type="term" value="F:zinc ion binding"/>
    <property type="evidence" value="ECO:0007669"/>
    <property type="project" value="UniProtKB-KW"/>
</dbReference>
<keyword evidence="2 5" id="KW-0863">Zinc-finger</keyword>
<feature type="non-terminal residue" evidence="7">
    <location>
        <position position="275"/>
    </location>
</feature>
<dbReference type="Proteomes" id="UP001328107">
    <property type="component" value="Unassembled WGS sequence"/>
</dbReference>
<keyword evidence="3" id="KW-0862">Zinc</keyword>
<dbReference type="PROSITE" id="PS50950">
    <property type="entry name" value="ZF_THAP"/>
    <property type="match status" value="2"/>
</dbReference>
<feature type="domain" description="THAP-type" evidence="6">
    <location>
        <begin position="144"/>
        <end position="229"/>
    </location>
</feature>
<feature type="domain" description="THAP-type" evidence="6">
    <location>
        <begin position="5"/>
        <end position="89"/>
    </location>
</feature>
<proteinExistence type="predicted"/>